<dbReference type="InterPro" id="IPR023405">
    <property type="entry name" value="Topo_IA_core_domain"/>
</dbReference>
<accession>A0ABS5ZRV5</accession>
<comment type="caution">
    <text evidence="1">The sequence shown here is derived from an EMBL/GenBank/DDBJ whole genome shotgun (WGS) entry which is preliminary data.</text>
</comment>
<name>A0ABS5ZRV5_9PROT</name>
<dbReference type="Gene3D" id="3.40.50.140">
    <property type="match status" value="1"/>
</dbReference>
<organism evidence="1 2">
    <name type="scientific">Acidithiobacillus concretivorus</name>
    <dbReference type="NCBI Taxonomy" id="3063952"/>
    <lineage>
        <taxon>Bacteria</taxon>
        <taxon>Pseudomonadati</taxon>
        <taxon>Pseudomonadota</taxon>
        <taxon>Acidithiobacillia</taxon>
        <taxon>Acidithiobacillales</taxon>
        <taxon>Acidithiobacillaceae</taxon>
        <taxon>Acidithiobacillus</taxon>
    </lineage>
</organism>
<evidence type="ECO:0000313" key="1">
    <source>
        <dbReference type="EMBL" id="MBU2738704.1"/>
    </source>
</evidence>
<dbReference type="RefSeq" id="WP_215863674.1">
    <property type="nucleotide sequence ID" value="NZ_JABELD010000055.1"/>
</dbReference>
<keyword evidence="2" id="KW-1185">Reference proteome</keyword>
<protein>
    <submittedName>
        <fullName evidence="1">Uncharacterized protein</fullName>
    </submittedName>
</protein>
<dbReference type="InterPro" id="IPR013824">
    <property type="entry name" value="Topo_IA_cen_sub1"/>
</dbReference>
<dbReference type="SUPFAM" id="SSF56712">
    <property type="entry name" value="Prokaryotic type I DNA topoisomerase"/>
    <property type="match status" value="1"/>
</dbReference>
<dbReference type="Proteomes" id="UP001197028">
    <property type="component" value="Unassembled WGS sequence"/>
</dbReference>
<sequence length="398" mass="44379">MQSVILVITATPGMAHALRLALSSTSGNKPKVLATGGALFRHCSPKEYHLKWDKWRTEDLPLLPEPRFRPRPGTTEKIRECKTAIARSDRVILAPPPDPAGLMDLQLLLDFVGFDGDVTVWDTTSLRDADLARSIAHPRKDVTHWAQTEQLRVHADWLIGLNGSRAMTLFGRVSTAIPVGRVLSAMLSTFPVNDASVFRQSESEMDTAILQARMLREFNHSPEDTLMLLSRAWESGHITYPFINGPGKITLLRKDPGRFGSLYAAFQGEGSRENSPSDLLADWLESLRDVTPWVQDPSLKLSARHVQLGSARGRMNHFAQLVKNEWVDRSAMKLTPLGQKIHQKLPESLTDMGMTVLWAQALDSLARSEKNAFESQLLAFRSWADKYVVDLVSLLGKG</sequence>
<reference evidence="1 2" key="1">
    <citation type="journal article" date="2021" name="ISME J.">
        <title>Genomic evolution of the class Acidithiobacillia: deep-branching Proteobacteria living in extreme acidic conditions.</title>
        <authorList>
            <person name="Moya-Beltran A."/>
            <person name="Beard S."/>
            <person name="Rojas-Villalobos C."/>
            <person name="Issotta F."/>
            <person name="Gallardo Y."/>
            <person name="Ulloa R."/>
            <person name="Giaveno A."/>
            <person name="Degli Esposti M."/>
            <person name="Johnson D.B."/>
            <person name="Quatrini R."/>
        </authorList>
    </citation>
    <scope>NUCLEOTIDE SEQUENCE [LARGE SCALE GENOMIC DNA]</scope>
    <source>
        <strain evidence="1 2">ATCC 19703</strain>
    </source>
</reference>
<evidence type="ECO:0000313" key="2">
    <source>
        <dbReference type="Proteomes" id="UP001197028"/>
    </source>
</evidence>
<dbReference type="EMBL" id="JABELD010000055">
    <property type="protein sequence ID" value="MBU2738704.1"/>
    <property type="molecule type" value="Genomic_DNA"/>
</dbReference>
<proteinExistence type="predicted"/>
<gene>
    <name evidence="1" type="ORF">HJG40_07880</name>
</gene>
<dbReference type="Gene3D" id="1.10.460.10">
    <property type="entry name" value="Topoisomerase I, domain 2"/>
    <property type="match status" value="2"/>
</dbReference>